<keyword evidence="5" id="KW-1185">Reference proteome</keyword>
<evidence type="ECO:0000313" key="4">
    <source>
        <dbReference type="EMBL" id="PVD37003.1"/>
    </source>
</evidence>
<dbReference type="Gene3D" id="1.10.4190.10">
    <property type="entry name" value="Urease accessory protein UreF"/>
    <property type="match status" value="1"/>
</dbReference>
<dbReference type="OrthoDB" id="2550922at2759"/>
<evidence type="ECO:0008006" key="6">
    <source>
        <dbReference type="Google" id="ProtNLM"/>
    </source>
</evidence>
<dbReference type="Pfam" id="PF01730">
    <property type="entry name" value="UreF"/>
    <property type="match status" value="1"/>
</dbReference>
<keyword evidence="1" id="KW-0996">Nickel insertion</keyword>
<sequence>MGLESAVQHHWVQSKGDLINFCISVLENAGSLGIPFVQESFKNYADVKHLSRLDQLLHACSANHVACRASTKQGKAMLETASRVFMDQNISKLLSSLSHCHHAVVFGAICGCLGIAEEIMLATYMSGLARTVMASAVRLDKVGPIEAQKIVASLQKVIPEIIHRLKIRTTQEACITYPVLDILQNCHDRLFCKLFNS</sequence>
<evidence type="ECO:0000256" key="1">
    <source>
        <dbReference type="ARBA" id="ARBA00022988"/>
    </source>
</evidence>
<dbReference type="InterPro" id="IPR038277">
    <property type="entry name" value="UreF_sf"/>
</dbReference>
<evidence type="ECO:0000313" key="5">
    <source>
        <dbReference type="Proteomes" id="UP000245119"/>
    </source>
</evidence>
<gene>
    <name evidence="4" type="ORF">C0Q70_03996</name>
</gene>
<dbReference type="PIRSF" id="PIRSF009467">
    <property type="entry name" value="Ureas_acces_UreF"/>
    <property type="match status" value="1"/>
</dbReference>
<dbReference type="InterPro" id="IPR002639">
    <property type="entry name" value="UreF"/>
</dbReference>
<name>A0A2T7PUA1_POMCA</name>
<evidence type="ECO:0000256" key="3">
    <source>
        <dbReference type="ARBA" id="ARBA00046339"/>
    </source>
</evidence>
<protein>
    <recommendedName>
        <fullName evidence="6">Urease accessory protein UreF</fullName>
    </recommendedName>
</protein>
<dbReference type="AlphaFoldDB" id="A0A2T7PUA1"/>
<evidence type="ECO:0000256" key="2">
    <source>
        <dbReference type="ARBA" id="ARBA00023186"/>
    </source>
</evidence>
<comment type="similarity">
    <text evidence="3">Belongs to the UreF family.</text>
</comment>
<reference evidence="4 5" key="1">
    <citation type="submission" date="2018-04" db="EMBL/GenBank/DDBJ databases">
        <title>The genome of golden apple snail Pomacea canaliculata provides insight into stress tolerance and invasive adaptation.</title>
        <authorList>
            <person name="Liu C."/>
            <person name="Liu B."/>
            <person name="Ren Y."/>
            <person name="Zhang Y."/>
            <person name="Wang H."/>
            <person name="Li S."/>
            <person name="Jiang F."/>
            <person name="Yin L."/>
            <person name="Zhang G."/>
            <person name="Qian W."/>
            <person name="Fan W."/>
        </authorList>
    </citation>
    <scope>NUCLEOTIDE SEQUENCE [LARGE SCALE GENOMIC DNA]</scope>
    <source>
        <strain evidence="4">SZHN2017</strain>
        <tissue evidence="4">Muscle</tissue>
    </source>
</reference>
<comment type="caution">
    <text evidence="4">The sequence shown here is derived from an EMBL/GenBank/DDBJ whole genome shotgun (WGS) entry which is preliminary data.</text>
</comment>
<dbReference type="PANTHER" id="PTHR33620">
    <property type="entry name" value="UREASE ACCESSORY PROTEIN F"/>
    <property type="match status" value="1"/>
</dbReference>
<dbReference type="PANTHER" id="PTHR33620:SF1">
    <property type="entry name" value="UREASE ACCESSORY PROTEIN F"/>
    <property type="match status" value="1"/>
</dbReference>
<organism evidence="4 5">
    <name type="scientific">Pomacea canaliculata</name>
    <name type="common">Golden apple snail</name>
    <dbReference type="NCBI Taxonomy" id="400727"/>
    <lineage>
        <taxon>Eukaryota</taxon>
        <taxon>Metazoa</taxon>
        <taxon>Spiralia</taxon>
        <taxon>Lophotrochozoa</taxon>
        <taxon>Mollusca</taxon>
        <taxon>Gastropoda</taxon>
        <taxon>Caenogastropoda</taxon>
        <taxon>Architaenioglossa</taxon>
        <taxon>Ampullarioidea</taxon>
        <taxon>Ampullariidae</taxon>
        <taxon>Pomacea</taxon>
    </lineage>
</organism>
<dbReference type="EMBL" id="PZQS01000002">
    <property type="protein sequence ID" value="PVD37003.1"/>
    <property type="molecule type" value="Genomic_DNA"/>
</dbReference>
<proteinExistence type="inferred from homology"/>
<dbReference type="Proteomes" id="UP000245119">
    <property type="component" value="Linkage Group LG2"/>
</dbReference>
<accession>A0A2T7PUA1</accession>
<keyword evidence="2" id="KW-0143">Chaperone</keyword>
<dbReference type="GO" id="GO:0016151">
    <property type="term" value="F:nickel cation binding"/>
    <property type="evidence" value="ECO:0007669"/>
    <property type="project" value="InterPro"/>
</dbReference>